<feature type="transmembrane region" description="Helical" evidence="2">
    <location>
        <begin position="83"/>
        <end position="102"/>
    </location>
</feature>
<evidence type="ECO:0000313" key="5">
    <source>
        <dbReference type="Proteomes" id="UP000557857"/>
    </source>
</evidence>
<reference evidence="4 5" key="1">
    <citation type="submission" date="2020-04" db="EMBL/GenBank/DDBJ databases">
        <authorList>
            <person name="Abaymova A."/>
            <person name="Teymurazov M."/>
            <person name="Tazyna O."/>
            <person name="Chatushin Y."/>
            <person name="Svetoch E."/>
            <person name="Pereligyn V."/>
            <person name="Pohylenko V."/>
            <person name="Platonov M."/>
            <person name="Kartsev N."/>
            <person name="Skryabin Y."/>
            <person name="Sizova A."/>
            <person name="Solomentsev V."/>
            <person name="Kislichkina A."/>
            <person name="Bogun A."/>
        </authorList>
    </citation>
    <scope>NUCLEOTIDE SEQUENCE [LARGE SCALE GENOMIC DNA]</scope>
    <source>
        <strain evidence="5">SCPM-O-B-8398 (E28)</strain>
    </source>
</reference>
<keyword evidence="2" id="KW-0812">Transmembrane</keyword>
<dbReference type="NCBIfam" id="TIGR01167">
    <property type="entry name" value="LPXTG_anchor"/>
    <property type="match status" value="1"/>
</dbReference>
<gene>
    <name evidence="4" type="ORF">HI921_02260</name>
</gene>
<evidence type="ECO:0000256" key="1">
    <source>
        <dbReference type="SAM" id="MobiDB-lite"/>
    </source>
</evidence>
<feature type="compositionally biased region" description="Polar residues" evidence="1">
    <location>
        <begin position="38"/>
        <end position="76"/>
    </location>
</feature>
<comment type="caution">
    <text evidence="4">The sequence shown here is derived from an EMBL/GenBank/DDBJ whole genome shotgun (WGS) entry which is preliminary data.</text>
</comment>
<dbReference type="Proteomes" id="UP000557857">
    <property type="component" value="Unassembled WGS sequence"/>
</dbReference>
<keyword evidence="3" id="KW-0732">Signal</keyword>
<dbReference type="RefSeq" id="WP_062805380.1">
    <property type="nucleotide sequence ID" value="NZ_CABMMO010000008.1"/>
</dbReference>
<sequence length="115" mass="12704">MYYMIGVLLLCVMSPTVYHAQQSEIQTVHVEATIGDLGNSSENQDDTGQSTQNEEQQATDPTSNKSEGSSSNFPQTGERLTNGIALIGLLLTLFSIGLFYTFNQKEERLQKNLVK</sequence>
<dbReference type="EMBL" id="JABCAG010000003">
    <property type="protein sequence ID" value="NMP57295.1"/>
    <property type="molecule type" value="Genomic_DNA"/>
</dbReference>
<dbReference type="AlphaFoldDB" id="A0A848MTL1"/>
<keyword evidence="2" id="KW-0472">Membrane</keyword>
<keyword evidence="2" id="KW-1133">Transmembrane helix</keyword>
<feature type="signal peptide" evidence="3">
    <location>
        <begin position="1"/>
        <end position="19"/>
    </location>
</feature>
<evidence type="ECO:0000256" key="3">
    <source>
        <dbReference type="SAM" id="SignalP"/>
    </source>
</evidence>
<evidence type="ECO:0000313" key="4">
    <source>
        <dbReference type="EMBL" id="NMP57295.1"/>
    </source>
</evidence>
<feature type="chain" id="PRO_5038438034" evidence="3">
    <location>
        <begin position="20"/>
        <end position="115"/>
    </location>
</feature>
<feature type="region of interest" description="Disordered" evidence="1">
    <location>
        <begin position="33"/>
        <end position="76"/>
    </location>
</feature>
<organism evidence="4 5">
    <name type="scientific">Enterococcus mundtii</name>
    <dbReference type="NCBI Taxonomy" id="53346"/>
    <lineage>
        <taxon>Bacteria</taxon>
        <taxon>Bacillati</taxon>
        <taxon>Bacillota</taxon>
        <taxon>Bacilli</taxon>
        <taxon>Lactobacillales</taxon>
        <taxon>Enterococcaceae</taxon>
        <taxon>Enterococcus</taxon>
    </lineage>
</organism>
<proteinExistence type="predicted"/>
<accession>A0A848MTL1</accession>
<name>A0A848MTL1_ENTMU</name>
<evidence type="ECO:0000256" key="2">
    <source>
        <dbReference type="SAM" id="Phobius"/>
    </source>
</evidence>
<protein>
    <submittedName>
        <fullName evidence="4">LPXTG cell wall anchor domain-containing protein</fullName>
    </submittedName>
</protein>